<feature type="signal peptide" evidence="1">
    <location>
        <begin position="1"/>
        <end position="25"/>
    </location>
</feature>
<accession>A0ABV7KH84</accession>
<keyword evidence="1" id="KW-0732">Signal</keyword>
<evidence type="ECO:0000313" key="2">
    <source>
        <dbReference type="EMBL" id="MFC3208499.1"/>
    </source>
</evidence>
<protein>
    <recommendedName>
        <fullName evidence="4">Cysteine rich repeat-containing protein</fullName>
    </recommendedName>
</protein>
<evidence type="ECO:0008006" key="4">
    <source>
        <dbReference type="Google" id="ProtNLM"/>
    </source>
</evidence>
<keyword evidence="3" id="KW-1185">Reference proteome</keyword>
<sequence>MHSRKSLGIAVLAGLFISFTSAALAANPYKTPCRSDAKRICKMQNDVKAQSCLKQHLNEVTPACKAFLTKSK</sequence>
<gene>
    <name evidence="2" type="ORF">ACFOHJ_19960</name>
</gene>
<evidence type="ECO:0000313" key="3">
    <source>
        <dbReference type="Proteomes" id="UP001595583"/>
    </source>
</evidence>
<name>A0ABV7KH84_9HYPH</name>
<dbReference type="Proteomes" id="UP001595583">
    <property type="component" value="Unassembled WGS sequence"/>
</dbReference>
<comment type="caution">
    <text evidence="2">The sequence shown here is derived from an EMBL/GenBank/DDBJ whole genome shotgun (WGS) entry which is preliminary data.</text>
</comment>
<organism evidence="2 3">
    <name type="scientific">Aquamicrobium soli</name>
    <dbReference type="NCBI Taxonomy" id="1811518"/>
    <lineage>
        <taxon>Bacteria</taxon>
        <taxon>Pseudomonadati</taxon>
        <taxon>Pseudomonadota</taxon>
        <taxon>Alphaproteobacteria</taxon>
        <taxon>Hyphomicrobiales</taxon>
        <taxon>Phyllobacteriaceae</taxon>
        <taxon>Aquamicrobium</taxon>
    </lineage>
</organism>
<feature type="chain" id="PRO_5045180107" description="Cysteine rich repeat-containing protein" evidence="1">
    <location>
        <begin position="26"/>
        <end position="72"/>
    </location>
</feature>
<proteinExistence type="predicted"/>
<reference evidence="3" key="1">
    <citation type="journal article" date="2019" name="Int. J. Syst. Evol. Microbiol.">
        <title>The Global Catalogue of Microorganisms (GCM) 10K type strain sequencing project: providing services to taxonomists for standard genome sequencing and annotation.</title>
        <authorList>
            <consortium name="The Broad Institute Genomics Platform"/>
            <consortium name="The Broad Institute Genome Sequencing Center for Infectious Disease"/>
            <person name="Wu L."/>
            <person name="Ma J."/>
        </authorList>
    </citation>
    <scope>NUCLEOTIDE SEQUENCE [LARGE SCALE GENOMIC DNA]</scope>
    <source>
        <strain evidence="3">KCTC 52165</strain>
    </source>
</reference>
<dbReference type="RefSeq" id="WP_378223877.1">
    <property type="nucleotide sequence ID" value="NZ_JBHRTK010000024.1"/>
</dbReference>
<dbReference type="EMBL" id="JBHRTK010000024">
    <property type="protein sequence ID" value="MFC3208499.1"/>
    <property type="molecule type" value="Genomic_DNA"/>
</dbReference>
<evidence type="ECO:0000256" key="1">
    <source>
        <dbReference type="SAM" id="SignalP"/>
    </source>
</evidence>